<dbReference type="InterPro" id="IPR051089">
    <property type="entry name" value="prtT"/>
</dbReference>
<dbReference type="PANTHER" id="PTHR31845:SF17">
    <property type="entry name" value="ZN(II)2CYS6 TRANSCRIPTION FACTOR (EUROFUNG)"/>
    <property type="match status" value="1"/>
</dbReference>
<keyword evidence="8" id="KW-1185">Reference proteome</keyword>
<evidence type="ECO:0000256" key="3">
    <source>
        <dbReference type="ARBA" id="ARBA00023125"/>
    </source>
</evidence>
<dbReference type="SUPFAM" id="SSF57701">
    <property type="entry name" value="Zn2/Cys6 DNA-binding domain"/>
    <property type="match status" value="1"/>
</dbReference>
<evidence type="ECO:0000256" key="5">
    <source>
        <dbReference type="ARBA" id="ARBA00023242"/>
    </source>
</evidence>
<evidence type="ECO:0000313" key="8">
    <source>
        <dbReference type="Proteomes" id="UP000788993"/>
    </source>
</evidence>
<organism evidence="7 8">
    <name type="scientific">Ogataea polymorpha</name>
    <dbReference type="NCBI Taxonomy" id="460523"/>
    <lineage>
        <taxon>Eukaryota</taxon>
        <taxon>Fungi</taxon>
        <taxon>Dikarya</taxon>
        <taxon>Ascomycota</taxon>
        <taxon>Saccharomycotina</taxon>
        <taxon>Pichiomycetes</taxon>
        <taxon>Pichiales</taxon>
        <taxon>Pichiaceae</taxon>
        <taxon>Ogataea</taxon>
    </lineage>
</organism>
<accession>A0A9P8T445</accession>
<dbReference type="PROSITE" id="PS50048">
    <property type="entry name" value="ZN2_CY6_FUNGAL_2"/>
    <property type="match status" value="1"/>
</dbReference>
<reference evidence="7" key="2">
    <citation type="submission" date="2021-01" db="EMBL/GenBank/DDBJ databases">
        <authorList>
            <person name="Schikora-Tamarit M.A."/>
        </authorList>
    </citation>
    <scope>NUCLEOTIDE SEQUENCE</scope>
    <source>
        <strain evidence="7">NCAIM Y.01608</strain>
    </source>
</reference>
<comment type="caution">
    <text evidence="7">The sequence shown here is derived from an EMBL/GenBank/DDBJ whole genome shotgun (WGS) entry which is preliminary data.</text>
</comment>
<dbReference type="Proteomes" id="UP000788993">
    <property type="component" value="Unassembled WGS sequence"/>
</dbReference>
<dbReference type="GO" id="GO:0000981">
    <property type="term" value="F:DNA-binding transcription factor activity, RNA polymerase II-specific"/>
    <property type="evidence" value="ECO:0007669"/>
    <property type="project" value="InterPro"/>
</dbReference>
<evidence type="ECO:0000259" key="6">
    <source>
        <dbReference type="PROSITE" id="PS50048"/>
    </source>
</evidence>
<dbReference type="InterPro" id="IPR001138">
    <property type="entry name" value="Zn2Cys6_DnaBD"/>
</dbReference>
<gene>
    <name evidence="7" type="ORF">OGATHE_004187</name>
</gene>
<comment type="subcellular location">
    <subcellularLocation>
        <location evidence="1">Nucleus</location>
    </subcellularLocation>
</comment>
<evidence type="ECO:0000256" key="2">
    <source>
        <dbReference type="ARBA" id="ARBA00023015"/>
    </source>
</evidence>
<protein>
    <recommendedName>
        <fullName evidence="6">Zn(2)-C6 fungal-type domain-containing protein</fullName>
    </recommendedName>
</protein>
<dbReference type="GO" id="GO:0005634">
    <property type="term" value="C:nucleus"/>
    <property type="evidence" value="ECO:0007669"/>
    <property type="project" value="UniProtKB-SubCell"/>
</dbReference>
<sequence length="580" mass="64713">MKRRGVRRACDACHLRKQRCDGLQPCFRCAKSDRVCSYGEEQIPGASEVVQLMSTVLSSLGTIEQKIDLLGAISDPPAAEPSPPLHRPPVAIQTISLRGAPMSTVQSAYSMASNGMAENNSTTPSVRSPLPLLHQLYRTDQWCCDPVSLGILSLQDAQHLVDLYFEQMHSMAPLLTRSINSNAADLRQRSTLLFLTVCCVGARSLSQPGQNIHDLAALLDFSLSRVVLGRTDRITLEQLESLQLYAHWMPLRASQSASRYNEVSVWNVIGLTIRWVKFMDLEGHLQTKFTGSLEDVRILRIMLNLVSLDYQTHLSTQLPTTIDPVPLVALARKFCSTASAEANDHKLLGLCELTLALKHATDLRYVNFFLDEWAAEWTNYPNAQLSLSEIPFTSMRWYRLSLNSAPLAGLCAGLPVPESEQRSVLAALKRSVEAALYMFGLFLETPGWEEPKVNHSFLSRFRCAIDSYWMTHAFAFILLSILYARGAVDERFFCRIPTQNQTAPPAPNSPLSNLLQLGLTIFDLDSTHPAAHIAALVHQVYDSLELLDDSKNYVEDVFPIPLDEGFDLNLFLARQCGDYT</sequence>
<keyword evidence="4" id="KW-0804">Transcription</keyword>
<dbReference type="PROSITE" id="PS00463">
    <property type="entry name" value="ZN2_CY6_FUNGAL_1"/>
    <property type="match status" value="1"/>
</dbReference>
<keyword evidence="3" id="KW-0238">DNA-binding</keyword>
<evidence type="ECO:0000256" key="1">
    <source>
        <dbReference type="ARBA" id="ARBA00004123"/>
    </source>
</evidence>
<dbReference type="CDD" id="cd12148">
    <property type="entry name" value="fungal_TF_MHR"/>
    <property type="match status" value="1"/>
</dbReference>
<dbReference type="AlphaFoldDB" id="A0A9P8T445"/>
<dbReference type="GO" id="GO:0000976">
    <property type="term" value="F:transcription cis-regulatory region binding"/>
    <property type="evidence" value="ECO:0007669"/>
    <property type="project" value="TreeGrafter"/>
</dbReference>
<evidence type="ECO:0000313" key="7">
    <source>
        <dbReference type="EMBL" id="KAH3665371.1"/>
    </source>
</evidence>
<dbReference type="Pfam" id="PF00172">
    <property type="entry name" value="Zn_clus"/>
    <property type="match status" value="1"/>
</dbReference>
<evidence type="ECO:0000256" key="4">
    <source>
        <dbReference type="ARBA" id="ARBA00023163"/>
    </source>
</evidence>
<dbReference type="OrthoDB" id="4454541at2759"/>
<dbReference type="PANTHER" id="PTHR31845">
    <property type="entry name" value="FINGER DOMAIN PROTEIN, PUTATIVE-RELATED"/>
    <property type="match status" value="1"/>
</dbReference>
<keyword evidence="2" id="KW-0805">Transcription regulation</keyword>
<dbReference type="InterPro" id="IPR036864">
    <property type="entry name" value="Zn2-C6_fun-type_DNA-bd_sf"/>
</dbReference>
<dbReference type="EMBL" id="JAEUBD010001178">
    <property type="protein sequence ID" value="KAH3665371.1"/>
    <property type="molecule type" value="Genomic_DNA"/>
</dbReference>
<name>A0A9P8T445_9ASCO</name>
<dbReference type="GO" id="GO:0008270">
    <property type="term" value="F:zinc ion binding"/>
    <property type="evidence" value="ECO:0007669"/>
    <property type="project" value="InterPro"/>
</dbReference>
<keyword evidence="5" id="KW-0539">Nucleus</keyword>
<dbReference type="CDD" id="cd00067">
    <property type="entry name" value="GAL4"/>
    <property type="match status" value="1"/>
</dbReference>
<feature type="domain" description="Zn(2)-C6 fungal-type" evidence="6">
    <location>
        <begin position="9"/>
        <end position="38"/>
    </location>
</feature>
<proteinExistence type="predicted"/>
<dbReference type="SMART" id="SM00066">
    <property type="entry name" value="GAL4"/>
    <property type="match status" value="1"/>
</dbReference>
<dbReference type="Gene3D" id="4.10.240.10">
    <property type="entry name" value="Zn(2)-C6 fungal-type DNA-binding domain"/>
    <property type="match status" value="1"/>
</dbReference>
<reference evidence="7" key="1">
    <citation type="journal article" date="2021" name="Open Biol.">
        <title>Shared evolutionary footprints suggest mitochondrial oxidative damage underlies multiple complex I losses in fungi.</title>
        <authorList>
            <person name="Schikora-Tamarit M.A."/>
            <person name="Marcet-Houben M."/>
            <person name="Nosek J."/>
            <person name="Gabaldon T."/>
        </authorList>
    </citation>
    <scope>NUCLEOTIDE SEQUENCE</scope>
    <source>
        <strain evidence="7">NCAIM Y.01608</strain>
    </source>
</reference>